<organism evidence="7 8">
    <name type="scientific">Aspergillus felis</name>
    <dbReference type="NCBI Taxonomy" id="1287682"/>
    <lineage>
        <taxon>Eukaryota</taxon>
        <taxon>Fungi</taxon>
        <taxon>Dikarya</taxon>
        <taxon>Ascomycota</taxon>
        <taxon>Pezizomycotina</taxon>
        <taxon>Eurotiomycetes</taxon>
        <taxon>Eurotiomycetidae</taxon>
        <taxon>Eurotiales</taxon>
        <taxon>Aspergillaceae</taxon>
        <taxon>Aspergillus</taxon>
        <taxon>Aspergillus subgen. Fumigati</taxon>
    </lineage>
</organism>
<evidence type="ECO:0000256" key="3">
    <source>
        <dbReference type="ARBA" id="ARBA00022989"/>
    </source>
</evidence>
<feature type="transmembrane region" description="Helical" evidence="5">
    <location>
        <begin position="269"/>
        <end position="287"/>
    </location>
</feature>
<dbReference type="Pfam" id="PF07690">
    <property type="entry name" value="MFS_1"/>
    <property type="match status" value="1"/>
</dbReference>
<gene>
    <name evidence="7" type="ORF">CNMCM5623_002859</name>
</gene>
<evidence type="ECO:0000256" key="5">
    <source>
        <dbReference type="SAM" id="Phobius"/>
    </source>
</evidence>
<dbReference type="OrthoDB" id="2585655at2759"/>
<comment type="caution">
    <text evidence="7">The sequence shown here is derived from an EMBL/GenBank/DDBJ whole genome shotgun (WGS) entry which is preliminary data.</text>
</comment>
<comment type="subcellular location">
    <subcellularLocation>
        <location evidence="1">Membrane</location>
        <topology evidence="1">Multi-pass membrane protein</topology>
    </subcellularLocation>
</comment>
<feature type="transmembrane region" description="Helical" evidence="5">
    <location>
        <begin position="543"/>
        <end position="562"/>
    </location>
</feature>
<name>A0A8H6PPZ9_9EURO</name>
<feature type="transmembrane region" description="Helical" evidence="5">
    <location>
        <begin position="397"/>
        <end position="417"/>
    </location>
</feature>
<dbReference type="Gene3D" id="1.20.1250.20">
    <property type="entry name" value="MFS general substrate transporter like domains"/>
    <property type="match status" value="1"/>
</dbReference>
<dbReference type="EMBL" id="JACBAE010001388">
    <property type="protein sequence ID" value="KAF7158193.1"/>
    <property type="molecule type" value="Genomic_DNA"/>
</dbReference>
<dbReference type="Proteomes" id="UP000654922">
    <property type="component" value="Unassembled WGS sequence"/>
</dbReference>
<evidence type="ECO:0000313" key="7">
    <source>
        <dbReference type="EMBL" id="KAF7158193.1"/>
    </source>
</evidence>
<dbReference type="InterPro" id="IPR011701">
    <property type="entry name" value="MFS"/>
</dbReference>
<feature type="transmembrane region" description="Helical" evidence="5">
    <location>
        <begin position="478"/>
        <end position="496"/>
    </location>
</feature>
<feature type="domain" description="Major facilitator superfamily (MFS) profile" evidence="6">
    <location>
        <begin position="174"/>
        <end position="598"/>
    </location>
</feature>
<protein>
    <recommendedName>
        <fullName evidence="6">Major facilitator superfamily (MFS) profile domain-containing protein</fullName>
    </recommendedName>
</protein>
<evidence type="ECO:0000259" key="6">
    <source>
        <dbReference type="PROSITE" id="PS50850"/>
    </source>
</evidence>
<feature type="transmembrane region" description="Helical" evidence="5">
    <location>
        <begin position="240"/>
        <end position="263"/>
    </location>
</feature>
<dbReference type="SUPFAM" id="SSF103473">
    <property type="entry name" value="MFS general substrate transporter"/>
    <property type="match status" value="1"/>
</dbReference>
<feature type="transmembrane region" description="Helical" evidence="5">
    <location>
        <begin position="209"/>
        <end position="228"/>
    </location>
</feature>
<sequence>MRRFVVDAASSSAARYLDKLVMPCWAGRDDAALVCQPVVPGWAVTKGDDIRDCNTIVLAGPDWTNPPMRPSTFLSRRSISSAKNNPGSCISRKGNIQACLISSSTLDESPTMTSFQLQPSASCLGDQTQQVKKRLDTKLDIDRVESAGADRAASYVDMGPDDPYNWPEWKKMTNLIPVAFHACMGTFTAAAIIPAYSDIAEEFGVGLQDASYLTSLQIAILGGAPLFWVPLSNRFGRRPIFLLSLVCSLVCNMGCAKSTSYASVAACRALVAFFISPASAIGSAVVMETTFKKDRARYMGVWTLMITLGVPIGPFLFGFVTDRTGYHWIYWILAMINGGQFILYLFFGPETRYVGSGVNRPEANWKTEYLSIRRIDSTPLTWWEFARPLTMARHRSILIPACAYSMVFLVGSVLATVEVPQLLQEKFELNAEQLGLQFLGVIIGSVIGEQMGGVLPDFWMSRRARRIHRQPDPEFRPWLSYFGFALAIIGITVFLVCTQESPAGHWNVSPIIGTAIGAVGNQLVTTVMITYSVDCHPQEAASIGVFITFVRQMWGFIGPFWFSPMFKDVGVAPSAGICSALVVAVSIIPTIFLHARAKIWRRNEGEE</sequence>
<proteinExistence type="predicted"/>
<evidence type="ECO:0000256" key="2">
    <source>
        <dbReference type="ARBA" id="ARBA00022692"/>
    </source>
</evidence>
<feature type="transmembrane region" description="Helical" evidence="5">
    <location>
        <begin position="437"/>
        <end position="458"/>
    </location>
</feature>
<feature type="transmembrane region" description="Helical" evidence="5">
    <location>
        <begin position="326"/>
        <end position="347"/>
    </location>
</feature>
<dbReference type="InterPro" id="IPR036259">
    <property type="entry name" value="MFS_trans_sf"/>
</dbReference>
<dbReference type="GO" id="GO:0005886">
    <property type="term" value="C:plasma membrane"/>
    <property type="evidence" value="ECO:0007669"/>
    <property type="project" value="TreeGrafter"/>
</dbReference>
<dbReference type="InterPro" id="IPR020846">
    <property type="entry name" value="MFS_dom"/>
</dbReference>
<evidence type="ECO:0000313" key="8">
    <source>
        <dbReference type="Proteomes" id="UP000654922"/>
    </source>
</evidence>
<reference evidence="7" key="1">
    <citation type="submission" date="2020-06" db="EMBL/GenBank/DDBJ databases">
        <title>Draft genome sequences of strains closely related to Aspergillus parafelis and Aspergillus hiratsukae.</title>
        <authorList>
            <person name="Dos Santos R.A.C."/>
            <person name="Rivero-Menendez O."/>
            <person name="Steenwyk J.L."/>
            <person name="Mead M.E."/>
            <person name="Goldman G.H."/>
            <person name="Alastruey-Izquierdo A."/>
            <person name="Rokas A."/>
        </authorList>
    </citation>
    <scope>NUCLEOTIDE SEQUENCE</scope>
    <source>
        <strain evidence="7">CNM-CM5623</strain>
    </source>
</reference>
<evidence type="ECO:0000256" key="4">
    <source>
        <dbReference type="ARBA" id="ARBA00023136"/>
    </source>
</evidence>
<keyword evidence="2 5" id="KW-0812">Transmembrane</keyword>
<feature type="transmembrane region" description="Helical" evidence="5">
    <location>
        <begin position="299"/>
        <end position="320"/>
    </location>
</feature>
<dbReference type="PANTHER" id="PTHR23502:SF2">
    <property type="entry name" value="TRANSPORTER, PUTATIVE (AFU_ORTHOLOGUE AFUA_2G08910)-RELATED"/>
    <property type="match status" value="1"/>
</dbReference>
<feature type="transmembrane region" description="Helical" evidence="5">
    <location>
        <begin position="574"/>
        <end position="593"/>
    </location>
</feature>
<accession>A0A8H6PPZ9</accession>
<keyword evidence="3 5" id="KW-1133">Transmembrane helix</keyword>
<dbReference type="PROSITE" id="PS50850">
    <property type="entry name" value="MFS"/>
    <property type="match status" value="1"/>
</dbReference>
<feature type="transmembrane region" description="Helical" evidence="5">
    <location>
        <begin position="508"/>
        <end position="531"/>
    </location>
</feature>
<dbReference type="AlphaFoldDB" id="A0A8H6PPZ9"/>
<evidence type="ECO:0000256" key="1">
    <source>
        <dbReference type="ARBA" id="ARBA00004141"/>
    </source>
</evidence>
<dbReference type="PANTHER" id="PTHR23502">
    <property type="entry name" value="MAJOR FACILITATOR SUPERFAMILY"/>
    <property type="match status" value="1"/>
</dbReference>
<dbReference type="FunFam" id="1.20.1250.20:FF:000318">
    <property type="entry name" value="MFS multidrug transporter, putative"/>
    <property type="match status" value="1"/>
</dbReference>
<dbReference type="GO" id="GO:0022857">
    <property type="term" value="F:transmembrane transporter activity"/>
    <property type="evidence" value="ECO:0007669"/>
    <property type="project" value="InterPro"/>
</dbReference>
<feature type="transmembrane region" description="Helical" evidence="5">
    <location>
        <begin position="175"/>
        <end position="197"/>
    </location>
</feature>
<keyword evidence="4 5" id="KW-0472">Membrane</keyword>